<evidence type="ECO:0000256" key="4">
    <source>
        <dbReference type="ARBA" id="ARBA00022475"/>
    </source>
</evidence>
<feature type="transmembrane region" description="Helical" evidence="14">
    <location>
        <begin position="46"/>
        <end position="69"/>
    </location>
</feature>
<dbReference type="Pfam" id="PF00474">
    <property type="entry name" value="SSF"/>
    <property type="match status" value="1"/>
</dbReference>
<dbReference type="PANTHER" id="PTHR48086">
    <property type="entry name" value="SODIUM/PROLINE SYMPORTER-RELATED"/>
    <property type="match status" value="1"/>
</dbReference>
<keyword evidence="4" id="KW-1003">Cell membrane</keyword>
<keyword evidence="11" id="KW-0739">Sodium transport</keyword>
<dbReference type="CDD" id="cd10322">
    <property type="entry name" value="SLC5sbd"/>
    <property type="match status" value="1"/>
</dbReference>
<keyword evidence="16" id="KW-1185">Reference proteome</keyword>
<dbReference type="InterPro" id="IPR001734">
    <property type="entry name" value="Na/solute_symporter"/>
</dbReference>
<dbReference type="PANTHER" id="PTHR48086:SF3">
    <property type="entry name" value="SODIUM_PROLINE SYMPORTER"/>
    <property type="match status" value="1"/>
</dbReference>
<keyword evidence="3" id="KW-0813">Transport</keyword>
<accession>A0ABS4RKH9</accession>
<name>A0ABS4RKH9_9BACI</name>
<proteinExistence type="inferred from homology"/>
<sequence>MLSTSLVWWTIAIYIIISLFVAYLSRSGKQTNMVSYFLGDRKLNGFVSALSYSATTYSAFMLVGLAGLTYKGGVGAFGFEIIYFMGVSLVAFFGPRFWLVGKKYGYVTPSEMLGDRYENKKVAMVVSIFSCLFLIPYSAVQLAGVGYLLAGITDHAISFTTGVIIATVLAIVFSYIAGIRSVAWTDSLQSLFMIISATLVVILIIRGLGGLGSFFDTIKSSNPQSLTVPGNGFFSFLTFLGLTVPWFFFSLSNPQVSQRLFMPASLKSLRTMLMGFLIFGFIYTIVSVVWGFSASIMFPNLENADLATPKMLSSDLVPPILAVIVMVGIMAAAISTIDSILLTLSSLFARDVYGNIKKDATDKSQLVVGKIVIPIIAILAYLFAQTNANLIAVLSVASSAGLLVAVPAIIGAFFWKRGTAAGALSSVIISGIIVIILELTSLKPLGLASGLWAIIISTLLFIGVSLMTKAPEKKATEFLSYLKTELRKNKIV</sequence>
<dbReference type="InterPro" id="IPR050277">
    <property type="entry name" value="Sodium:Solute_Symporter"/>
</dbReference>
<keyword evidence="9" id="KW-0406">Ion transport</keyword>
<feature type="transmembrane region" description="Helical" evidence="14">
    <location>
        <begin position="81"/>
        <end position="101"/>
    </location>
</feature>
<comment type="similarity">
    <text evidence="2 13">Belongs to the sodium:solute symporter (SSF) (TC 2.A.21) family.</text>
</comment>
<evidence type="ECO:0000313" key="15">
    <source>
        <dbReference type="EMBL" id="MBP2242804.1"/>
    </source>
</evidence>
<evidence type="ECO:0000256" key="14">
    <source>
        <dbReference type="SAM" id="Phobius"/>
    </source>
</evidence>
<gene>
    <name evidence="15" type="ORF">J2Z40_003385</name>
</gene>
<feature type="transmembrane region" description="Helical" evidence="14">
    <location>
        <begin position="421"/>
        <end position="439"/>
    </location>
</feature>
<dbReference type="EMBL" id="JAGIKZ010000027">
    <property type="protein sequence ID" value="MBP2242804.1"/>
    <property type="molecule type" value="Genomic_DNA"/>
</dbReference>
<feature type="transmembrane region" description="Helical" evidence="14">
    <location>
        <begin position="390"/>
        <end position="414"/>
    </location>
</feature>
<protein>
    <submittedName>
        <fullName evidence="15">SSS family solute:Na+ symporter</fullName>
    </submittedName>
</protein>
<feature type="transmembrane region" description="Helical" evidence="14">
    <location>
        <begin position="6"/>
        <end position="25"/>
    </location>
</feature>
<dbReference type="InterPro" id="IPR038377">
    <property type="entry name" value="Na/Glc_symporter_sf"/>
</dbReference>
<evidence type="ECO:0000256" key="11">
    <source>
        <dbReference type="ARBA" id="ARBA00023201"/>
    </source>
</evidence>
<evidence type="ECO:0000256" key="7">
    <source>
        <dbReference type="ARBA" id="ARBA00022989"/>
    </source>
</evidence>
<dbReference type="PROSITE" id="PS50283">
    <property type="entry name" value="NA_SOLUT_SYMP_3"/>
    <property type="match status" value="1"/>
</dbReference>
<evidence type="ECO:0000256" key="2">
    <source>
        <dbReference type="ARBA" id="ARBA00006434"/>
    </source>
</evidence>
<feature type="transmembrane region" description="Helical" evidence="14">
    <location>
        <begin position="365"/>
        <end position="384"/>
    </location>
</feature>
<feature type="transmembrane region" description="Helical" evidence="14">
    <location>
        <begin position="156"/>
        <end position="179"/>
    </location>
</feature>
<comment type="caution">
    <text evidence="15">The sequence shown here is derived from an EMBL/GenBank/DDBJ whole genome shotgun (WGS) entry which is preliminary data.</text>
</comment>
<evidence type="ECO:0000256" key="3">
    <source>
        <dbReference type="ARBA" id="ARBA00022448"/>
    </source>
</evidence>
<keyword evidence="10 14" id="KW-0472">Membrane</keyword>
<dbReference type="Gene3D" id="1.20.1730.10">
    <property type="entry name" value="Sodium/glucose cotransporter"/>
    <property type="match status" value="1"/>
</dbReference>
<comment type="catalytic activity">
    <reaction evidence="12">
        <text>L-proline(in) + Na(+)(in) = L-proline(out) + Na(+)(out)</text>
        <dbReference type="Rhea" id="RHEA:28967"/>
        <dbReference type="ChEBI" id="CHEBI:29101"/>
        <dbReference type="ChEBI" id="CHEBI:60039"/>
    </reaction>
</comment>
<feature type="transmembrane region" description="Helical" evidence="14">
    <location>
        <begin position="445"/>
        <end position="466"/>
    </location>
</feature>
<keyword evidence="5 14" id="KW-0812">Transmembrane</keyword>
<evidence type="ECO:0000256" key="13">
    <source>
        <dbReference type="RuleBase" id="RU362091"/>
    </source>
</evidence>
<evidence type="ECO:0000256" key="9">
    <source>
        <dbReference type="ARBA" id="ARBA00023065"/>
    </source>
</evidence>
<evidence type="ECO:0000256" key="6">
    <source>
        <dbReference type="ARBA" id="ARBA00022847"/>
    </source>
</evidence>
<feature type="transmembrane region" description="Helical" evidence="14">
    <location>
        <begin position="122"/>
        <end position="150"/>
    </location>
</feature>
<feature type="transmembrane region" description="Helical" evidence="14">
    <location>
        <begin position="272"/>
        <end position="296"/>
    </location>
</feature>
<evidence type="ECO:0000313" key="16">
    <source>
        <dbReference type="Proteomes" id="UP001519293"/>
    </source>
</evidence>
<evidence type="ECO:0000256" key="5">
    <source>
        <dbReference type="ARBA" id="ARBA00022692"/>
    </source>
</evidence>
<evidence type="ECO:0000256" key="1">
    <source>
        <dbReference type="ARBA" id="ARBA00004651"/>
    </source>
</evidence>
<feature type="transmembrane region" description="Helical" evidence="14">
    <location>
        <begin position="232"/>
        <end position="251"/>
    </location>
</feature>
<evidence type="ECO:0000256" key="8">
    <source>
        <dbReference type="ARBA" id="ARBA00023053"/>
    </source>
</evidence>
<keyword evidence="6" id="KW-0769">Symport</keyword>
<comment type="subcellular location">
    <subcellularLocation>
        <location evidence="1">Cell membrane</location>
        <topology evidence="1">Multi-pass membrane protein</topology>
    </subcellularLocation>
</comment>
<dbReference type="Proteomes" id="UP001519293">
    <property type="component" value="Unassembled WGS sequence"/>
</dbReference>
<keyword evidence="8" id="KW-0915">Sodium</keyword>
<feature type="transmembrane region" description="Helical" evidence="14">
    <location>
        <begin position="316"/>
        <end position="344"/>
    </location>
</feature>
<evidence type="ECO:0000256" key="10">
    <source>
        <dbReference type="ARBA" id="ARBA00023136"/>
    </source>
</evidence>
<evidence type="ECO:0000256" key="12">
    <source>
        <dbReference type="ARBA" id="ARBA00033708"/>
    </source>
</evidence>
<organism evidence="15 16">
    <name type="scientific">Cytobacillus eiseniae</name>
    <dbReference type="NCBI Taxonomy" id="762947"/>
    <lineage>
        <taxon>Bacteria</taxon>
        <taxon>Bacillati</taxon>
        <taxon>Bacillota</taxon>
        <taxon>Bacilli</taxon>
        <taxon>Bacillales</taxon>
        <taxon>Bacillaceae</taxon>
        <taxon>Cytobacillus</taxon>
    </lineage>
</organism>
<keyword evidence="7 14" id="KW-1133">Transmembrane helix</keyword>
<reference evidence="15 16" key="1">
    <citation type="submission" date="2021-03" db="EMBL/GenBank/DDBJ databases">
        <title>Genomic Encyclopedia of Type Strains, Phase IV (KMG-IV): sequencing the most valuable type-strain genomes for metagenomic binning, comparative biology and taxonomic classification.</title>
        <authorList>
            <person name="Goeker M."/>
        </authorList>
    </citation>
    <scope>NUCLEOTIDE SEQUENCE [LARGE SCALE GENOMIC DNA]</scope>
    <source>
        <strain evidence="15 16">DSM 26675</strain>
    </source>
</reference>
<feature type="transmembrane region" description="Helical" evidence="14">
    <location>
        <begin position="191"/>
        <end position="212"/>
    </location>
</feature>